<evidence type="ECO:0000313" key="2">
    <source>
        <dbReference type="Proteomes" id="UP000433737"/>
    </source>
</evidence>
<dbReference type="Proteomes" id="UP000433737">
    <property type="component" value="Unassembled WGS sequence"/>
</dbReference>
<reference evidence="1 2" key="1">
    <citation type="submission" date="2019-10" db="EMBL/GenBank/DDBJ databases">
        <authorList>
            <person name="Karimi E."/>
        </authorList>
    </citation>
    <scope>NUCLEOTIDE SEQUENCE [LARGE SCALE GENOMIC DNA]</scope>
    <source>
        <strain evidence="1">Pantoea sp. 111</strain>
    </source>
</reference>
<comment type="caution">
    <text evidence="1">The sequence shown here is derived from an EMBL/GenBank/DDBJ whole genome shotgun (WGS) entry which is preliminary data.</text>
</comment>
<organism evidence="1 2">
    <name type="scientific">Pantoea brenneri</name>
    <dbReference type="NCBI Taxonomy" id="472694"/>
    <lineage>
        <taxon>Bacteria</taxon>
        <taxon>Pseudomonadati</taxon>
        <taxon>Pseudomonadota</taxon>
        <taxon>Gammaproteobacteria</taxon>
        <taxon>Enterobacterales</taxon>
        <taxon>Erwiniaceae</taxon>
        <taxon>Pantoea</taxon>
    </lineage>
</organism>
<dbReference type="AlphaFoldDB" id="A0AAX3J5Q9"/>
<gene>
    <name evidence="1" type="ORF">PANT111_170248</name>
</gene>
<name>A0AAX3J5Q9_9GAMM</name>
<proteinExistence type="predicted"/>
<dbReference type="EMBL" id="CABWMH010000009">
    <property type="protein sequence ID" value="VXB77566.1"/>
    <property type="molecule type" value="Genomic_DNA"/>
</dbReference>
<evidence type="ECO:0000313" key="1">
    <source>
        <dbReference type="EMBL" id="VXB77566.1"/>
    </source>
</evidence>
<accession>A0AAX3J5Q9</accession>
<protein>
    <submittedName>
        <fullName evidence="1">Uncharacterized protein</fullName>
    </submittedName>
</protein>
<sequence>MLRPALRHARVEKKLPRLTATAFANLTLTAEHQSRRRPFFAYCYATLYCLNQASIRANALRCSKNAPGVLSRRRNALLQAYSSIALTLFTV</sequence>